<keyword evidence="3" id="KW-1185">Reference proteome</keyword>
<dbReference type="OrthoDB" id="9943003at2"/>
<evidence type="ECO:0000313" key="2">
    <source>
        <dbReference type="EMBL" id="TCP16932.1"/>
    </source>
</evidence>
<evidence type="ECO:0000256" key="1">
    <source>
        <dbReference type="SAM" id="MobiDB-lite"/>
    </source>
</evidence>
<name>A0A4R2N7M0_9BURK</name>
<dbReference type="Proteomes" id="UP000295182">
    <property type="component" value="Unassembled WGS sequence"/>
</dbReference>
<reference evidence="2 3" key="1">
    <citation type="submission" date="2019-03" db="EMBL/GenBank/DDBJ databases">
        <title>Genomic Encyclopedia of Type Strains, Phase IV (KMG-IV): sequencing the most valuable type-strain genomes for metagenomic binning, comparative biology and taxonomic classification.</title>
        <authorList>
            <person name="Goeker M."/>
        </authorList>
    </citation>
    <scope>NUCLEOTIDE SEQUENCE [LARGE SCALE GENOMIC DNA]</scope>
    <source>
        <strain evidence="2 3">DSM 1837</strain>
    </source>
</reference>
<gene>
    <name evidence="2" type="ORF">EV674_11571</name>
</gene>
<feature type="region of interest" description="Disordered" evidence="1">
    <location>
        <begin position="69"/>
        <end position="89"/>
    </location>
</feature>
<proteinExistence type="predicted"/>
<dbReference type="EMBL" id="SLXH01000015">
    <property type="protein sequence ID" value="TCP16932.1"/>
    <property type="molecule type" value="Genomic_DNA"/>
</dbReference>
<dbReference type="AlphaFoldDB" id="A0A4R2N7M0"/>
<accession>A0A4R2N7M0</accession>
<dbReference type="RefSeq" id="WP_119014503.1">
    <property type="nucleotide sequence ID" value="NZ_QXNC01000039.1"/>
</dbReference>
<evidence type="ECO:0000313" key="3">
    <source>
        <dbReference type="Proteomes" id="UP000295182"/>
    </source>
</evidence>
<protein>
    <submittedName>
        <fullName evidence="2">Uncharacterized protein</fullName>
    </submittedName>
</protein>
<sequence>MKDELLRADHAPIAKAVINWLAAALGIGSFLGLVNLIVGVLSATWLGVQLYGYLAHELPMKRMRRKLLQREMDRSRTQPADLGSVEADE</sequence>
<organism evidence="2 3">
    <name type="scientific">Simplicispira metamorpha</name>
    <dbReference type="NCBI Taxonomy" id="80881"/>
    <lineage>
        <taxon>Bacteria</taxon>
        <taxon>Pseudomonadati</taxon>
        <taxon>Pseudomonadota</taxon>
        <taxon>Betaproteobacteria</taxon>
        <taxon>Burkholderiales</taxon>
        <taxon>Comamonadaceae</taxon>
        <taxon>Simplicispira</taxon>
    </lineage>
</organism>
<comment type="caution">
    <text evidence="2">The sequence shown here is derived from an EMBL/GenBank/DDBJ whole genome shotgun (WGS) entry which is preliminary data.</text>
</comment>